<organism evidence="1 2">
    <name type="scientific">Elysia crispata</name>
    <name type="common">lettuce slug</name>
    <dbReference type="NCBI Taxonomy" id="231223"/>
    <lineage>
        <taxon>Eukaryota</taxon>
        <taxon>Metazoa</taxon>
        <taxon>Spiralia</taxon>
        <taxon>Lophotrochozoa</taxon>
        <taxon>Mollusca</taxon>
        <taxon>Gastropoda</taxon>
        <taxon>Heterobranchia</taxon>
        <taxon>Euthyneura</taxon>
        <taxon>Panpulmonata</taxon>
        <taxon>Sacoglossa</taxon>
        <taxon>Placobranchoidea</taxon>
        <taxon>Plakobranchidae</taxon>
        <taxon>Elysia</taxon>
    </lineage>
</organism>
<dbReference type="EMBL" id="JAWDGP010007247">
    <property type="protein sequence ID" value="KAK3727262.1"/>
    <property type="molecule type" value="Genomic_DNA"/>
</dbReference>
<keyword evidence="2" id="KW-1185">Reference proteome</keyword>
<protein>
    <submittedName>
        <fullName evidence="1">Uncharacterized protein</fullName>
    </submittedName>
</protein>
<evidence type="ECO:0000313" key="1">
    <source>
        <dbReference type="EMBL" id="KAK3727262.1"/>
    </source>
</evidence>
<reference evidence="1" key="1">
    <citation type="journal article" date="2023" name="G3 (Bethesda)">
        <title>A reference genome for the long-term kleptoplast-retaining sea slug Elysia crispata morphotype clarki.</title>
        <authorList>
            <person name="Eastman K.E."/>
            <person name="Pendleton A.L."/>
            <person name="Shaikh M.A."/>
            <person name="Suttiyut T."/>
            <person name="Ogas R."/>
            <person name="Tomko P."/>
            <person name="Gavelis G."/>
            <person name="Widhalm J.R."/>
            <person name="Wisecaver J.H."/>
        </authorList>
    </citation>
    <scope>NUCLEOTIDE SEQUENCE</scope>
    <source>
        <strain evidence="1">ECLA1</strain>
    </source>
</reference>
<dbReference type="Proteomes" id="UP001283361">
    <property type="component" value="Unassembled WGS sequence"/>
</dbReference>
<sequence>MKRSYYCLIPLKDAMSWLPISLKSNKVTEMEMDRFGESAAPQLYRFRSRGGFFHVAVHSLHESSLGAMVGRIANARVVK</sequence>
<comment type="caution">
    <text evidence="1">The sequence shown here is derived from an EMBL/GenBank/DDBJ whole genome shotgun (WGS) entry which is preliminary data.</text>
</comment>
<proteinExistence type="predicted"/>
<gene>
    <name evidence="1" type="ORF">RRG08_049887</name>
</gene>
<evidence type="ECO:0000313" key="2">
    <source>
        <dbReference type="Proteomes" id="UP001283361"/>
    </source>
</evidence>
<accession>A0AAE0XZB3</accession>
<dbReference type="AlphaFoldDB" id="A0AAE0XZB3"/>
<name>A0AAE0XZB3_9GAST</name>